<dbReference type="Proteomes" id="UP000183508">
    <property type="component" value="Unassembled WGS sequence"/>
</dbReference>
<organism evidence="2 3">
    <name type="scientific">Alicyclobacillus macrosporangiidus</name>
    <dbReference type="NCBI Taxonomy" id="392015"/>
    <lineage>
        <taxon>Bacteria</taxon>
        <taxon>Bacillati</taxon>
        <taxon>Bacillota</taxon>
        <taxon>Bacilli</taxon>
        <taxon>Bacillales</taxon>
        <taxon>Alicyclobacillaceae</taxon>
        <taxon>Alicyclobacillus</taxon>
    </lineage>
</organism>
<gene>
    <name evidence="2" type="ORF">SAMN05421543_12364</name>
</gene>
<feature type="compositionally biased region" description="Polar residues" evidence="1">
    <location>
        <begin position="30"/>
        <end position="83"/>
    </location>
</feature>
<proteinExistence type="predicted"/>
<protein>
    <submittedName>
        <fullName evidence="2">Uncharacterized protein</fullName>
    </submittedName>
</protein>
<accession>A0A1I7L2J8</accession>
<dbReference type="RefSeq" id="WP_139234757.1">
    <property type="nucleotide sequence ID" value="NZ_FPBV01000023.1"/>
</dbReference>
<reference evidence="3" key="1">
    <citation type="submission" date="2016-10" db="EMBL/GenBank/DDBJ databases">
        <authorList>
            <person name="Varghese N."/>
        </authorList>
    </citation>
    <scope>NUCLEOTIDE SEQUENCE [LARGE SCALE GENOMIC DNA]</scope>
    <source>
        <strain evidence="3">DSM 17980</strain>
    </source>
</reference>
<keyword evidence="3" id="KW-1185">Reference proteome</keyword>
<name>A0A1I7L2J8_9BACL</name>
<dbReference type="AlphaFoldDB" id="A0A1I7L2J8"/>
<dbReference type="OrthoDB" id="2661952at2"/>
<evidence type="ECO:0000313" key="2">
    <source>
        <dbReference type="EMBL" id="SFV03950.1"/>
    </source>
</evidence>
<evidence type="ECO:0000313" key="3">
    <source>
        <dbReference type="Proteomes" id="UP000183508"/>
    </source>
</evidence>
<dbReference type="EMBL" id="FPBV01000023">
    <property type="protein sequence ID" value="SFV03950.1"/>
    <property type="molecule type" value="Genomic_DNA"/>
</dbReference>
<evidence type="ECO:0000256" key="1">
    <source>
        <dbReference type="SAM" id="MobiDB-lite"/>
    </source>
</evidence>
<sequence length="199" mass="22309">MSSKTNLRAAIRERNLAARAMPVFEDQSDESSTLNTTGKSEPHSTLSTTQNITPGNAQHSAQHTEQFMTQTSEHTLTEDSTTPVPFEDTSLRDATNTSTQNIAQHETQTTEQNIAQSSAQEATLEPGQGIVNFVREIAGDVGKQRVEETHTRRTYLIENDLVERLEAEARRRPRGWPTKLINGLLRAYFEEQDRIATDK</sequence>
<feature type="region of interest" description="Disordered" evidence="1">
    <location>
        <begin position="1"/>
        <end position="93"/>
    </location>
</feature>